<dbReference type="Pfam" id="PF13417">
    <property type="entry name" value="GST_N_3"/>
    <property type="match status" value="1"/>
</dbReference>
<dbReference type="CDD" id="cd00299">
    <property type="entry name" value="GST_C_family"/>
    <property type="match status" value="1"/>
</dbReference>
<dbReference type="InterPro" id="IPR036249">
    <property type="entry name" value="Thioredoxin-like_sf"/>
</dbReference>
<dbReference type="SUPFAM" id="SSF47616">
    <property type="entry name" value="GST C-terminal domain-like"/>
    <property type="match status" value="1"/>
</dbReference>
<dbReference type="InterPro" id="IPR004045">
    <property type="entry name" value="Glutathione_S-Trfase_N"/>
</dbReference>
<dbReference type="RefSeq" id="WP_123210815.1">
    <property type="nucleotide sequence ID" value="NZ_RJVO01000002.1"/>
</dbReference>
<dbReference type="GO" id="GO:0006559">
    <property type="term" value="P:L-phenylalanine catabolic process"/>
    <property type="evidence" value="ECO:0007669"/>
    <property type="project" value="TreeGrafter"/>
</dbReference>
<dbReference type="PANTHER" id="PTHR42673">
    <property type="entry name" value="MALEYLACETOACETATE ISOMERASE"/>
    <property type="match status" value="1"/>
</dbReference>
<dbReference type="SFLD" id="SFLDS00019">
    <property type="entry name" value="Glutathione_Transferase_(cytos"/>
    <property type="match status" value="1"/>
</dbReference>
<dbReference type="SUPFAM" id="SSF52833">
    <property type="entry name" value="Thioredoxin-like"/>
    <property type="match status" value="1"/>
</dbReference>
<accession>A0A3N0VGG2</accession>
<dbReference type="InterPro" id="IPR036282">
    <property type="entry name" value="Glutathione-S-Trfase_C_sf"/>
</dbReference>
<gene>
    <name evidence="3" type="ORF">ED208_05130</name>
</gene>
<protein>
    <submittedName>
        <fullName evidence="3">Glutathione S-transferase family protein</fullName>
    </submittedName>
</protein>
<dbReference type="Gene3D" id="3.40.30.10">
    <property type="entry name" value="Glutaredoxin"/>
    <property type="match status" value="1"/>
</dbReference>
<dbReference type="SFLD" id="SFLDG00358">
    <property type="entry name" value="Main_(cytGST)"/>
    <property type="match status" value="1"/>
</dbReference>
<evidence type="ECO:0000259" key="2">
    <source>
        <dbReference type="PROSITE" id="PS50405"/>
    </source>
</evidence>
<evidence type="ECO:0000313" key="3">
    <source>
        <dbReference type="EMBL" id="ROH91771.1"/>
    </source>
</evidence>
<proteinExistence type="predicted"/>
<dbReference type="EMBL" id="RJVO01000002">
    <property type="protein sequence ID" value="ROH91771.1"/>
    <property type="molecule type" value="Genomic_DNA"/>
</dbReference>
<dbReference type="AlphaFoldDB" id="A0A3N0VGG2"/>
<sequence>MALKLYAHPFSSYCQKVLIALYENGLAFDYQTLGAPDSPANLELARRWPIKRFPLLVDGEQSVIEASIIIEHLDVNHPGRTRWLPADPASALQVRFLDRFFDNYIQSHQQKVVFDALRPAEQRDARGVADALAALETSYAWLEQYLPGRTWAVGDAPSLADCSAAPALFYADWTQRIDATRYPNLTAYRERLKAWAPFARAVEEARPFRPYFPLGAPERD</sequence>
<dbReference type="PANTHER" id="PTHR42673:SF21">
    <property type="entry name" value="GLUTATHIONE S-TRANSFERASE YFCF"/>
    <property type="match status" value="1"/>
</dbReference>
<evidence type="ECO:0000313" key="4">
    <source>
        <dbReference type="Proteomes" id="UP000282106"/>
    </source>
</evidence>
<dbReference type="GO" id="GO:0006749">
    <property type="term" value="P:glutathione metabolic process"/>
    <property type="evidence" value="ECO:0007669"/>
    <property type="project" value="TreeGrafter"/>
</dbReference>
<evidence type="ECO:0000259" key="1">
    <source>
        <dbReference type="PROSITE" id="PS50404"/>
    </source>
</evidence>
<reference evidence="3 4" key="1">
    <citation type="submission" date="2018-10" db="EMBL/GenBank/DDBJ databases">
        <authorList>
            <person name="Chen W.-M."/>
        </authorList>
    </citation>
    <scope>NUCLEOTIDE SEQUENCE [LARGE SCALE GENOMIC DNA]</scope>
    <source>
        <strain evidence="3 4">THS-13</strain>
    </source>
</reference>
<keyword evidence="3" id="KW-0808">Transferase</keyword>
<dbReference type="CDD" id="cd00570">
    <property type="entry name" value="GST_N_family"/>
    <property type="match status" value="1"/>
</dbReference>
<feature type="domain" description="GST C-terminal" evidence="2">
    <location>
        <begin position="87"/>
        <end position="211"/>
    </location>
</feature>
<dbReference type="InterPro" id="IPR010987">
    <property type="entry name" value="Glutathione-S-Trfase_C-like"/>
</dbReference>
<dbReference type="InterPro" id="IPR040079">
    <property type="entry name" value="Glutathione_S-Trfase"/>
</dbReference>
<dbReference type="GO" id="GO:0004364">
    <property type="term" value="F:glutathione transferase activity"/>
    <property type="evidence" value="ECO:0007669"/>
    <property type="project" value="TreeGrafter"/>
</dbReference>
<feature type="domain" description="GST N-terminal" evidence="1">
    <location>
        <begin position="1"/>
        <end position="81"/>
    </location>
</feature>
<name>A0A3N0VGG2_9GAMM</name>
<dbReference type="InParanoid" id="A0A3N0VGG2"/>
<comment type="caution">
    <text evidence="3">The sequence shown here is derived from an EMBL/GenBank/DDBJ whole genome shotgun (WGS) entry which is preliminary data.</text>
</comment>
<dbReference type="Gene3D" id="1.20.1050.10">
    <property type="match status" value="1"/>
</dbReference>
<dbReference type="PROSITE" id="PS50405">
    <property type="entry name" value="GST_CTER"/>
    <property type="match status" value="1"/>
</dbReference>
<keyword evidence="4" id="KW-1185">Reference proteome</keyword>
<dbReference type="GO" id="GO:0016034">
    <property type="term" value="F:maleylacetoacetate isomerase activity"/>
    <property type="evidence" value="ECO:0007669"/>
    <property type="project" value="TreeGrafter"/>
</dbReference>
<dbReference type="PROSITE" id="PS50404">
    <property type="entry name" value="GST_NTER"/>
    <property type="match status" value="1"/>
</dbReference>
<dbReference type="Pfam" id="PF13410">
    <property type="entry name" value="GST_C_2"/>
    <property type="match status" value="1"/>
</dbReference>
<dbReference type="Proteomes" id="UP000282106">
    <property type="component" value="Unassembled WGS sequence"/>
</dbReference>
<organism evidence="3 4">
    <name type="scientific">Stagnimonas aquatica</name>
    <dbReference type="NCBI Taxonomy" id="2689987"/>
    <lineage>
        <taxon>Bacteria</taxon>
        <taxon>Pseudomonadati</taxon>
        <taxon>Pseudomonadota</taxon>
        <taxon>Gammaproteobacteria</taxon>
        <taxon>Nevskiales</taxon>
        <taxon>Nevskiaceae</taxon>
        <taxon>Stagnimonas</taxon>
    </lineage>
</organism>